<dbReference type="AlphaFoldDB" id="A0A918NZR7"/>
<dbReference type="EMBL" id="BMVU01000071">
    <property type="protein sequence ID" value="GGY09750.1"/>
    <property type="molecule type" value="Genomic_DNA"/>
</dbReference>
<name>A0A918NZR7_9ACTN</name>
<sequence length="102" mass="11711">MHYVFVVKGNQPHLHMSLRSLPFHRPSVRDRPKPPAHAVRRRFEYRRQETQQGEPHPEQGQESGKHPKSDLIFRTRVTSTPISAEKSALGIDDDCQPGVSHL</sequence>
<comment type="caution">
    <text evidence="2">The sequence shown here is derived from an EMBL/GenBank/DDBJ whole genome shotgun (WGS) entry which is preliminary data.</text>
</comment>
<feature type="region of interest" description="Disordered" evidence="1">
    <location>
        <begin position="24"/>
        <end position="102"/>
    </location>
</feature>
<proteinExistence type="predicted"/>
<evidence type="ECO:0000313" key="2">
    <source>
        <dbReference type="EMBL" id="GGY09750.1"/>
    </source>
</evidence>
<evidence type="ECO:0000256" key="1">
    <source>
        <dbReference type="SAM" id="MobiDB-lite"/>
    </source>
</evidence>
<feature type="compositionally biased region" description="Basic and acidic residues" evidence="1">
    <location>
        <begin position="41"/>
        <end position="73"/>
    </location>
</feature>
<protein>
    <submittedName>
        <fullName evidence="2">Uncharacterized protein</fullName>
    </submittedName>
</protein>
<keyword evidence="3" id="KW-1185">Reference proteome</keyword>
<reference evidence="2" key="2">
    <citation type="submission" date="2020-09" db="EMBL/GenBank/DDBJ databases">
        <authorList>
            <person name="Sun Q."/>
            <person name="Ohkuma M."/>
        </authorList>
    </citation>
    <scope>NUCLEOTIDE SEQUENCE</scope>
    <source>
        <strain evidence="2">JCM 4790</strain>
    </source>
</reference>
<accession>A0A918NZR7</accession>
<organism evidence="2 3">
    <name type="scientific">Streptomyces minutiscleroticus</name>
    <dbReference type="NCBI Taxonomy" id="68238"/>
    <lineage>
        <taxon>Bacteria</taxon>
        <taxon>Bacillati</taxon>
        <taxon>Actinomycetota</taxon>
        <taxon>Actinomycetes</taxon>
        <taxon>Kitasatosporales</taxon>
        <taxon>Streptomycetaceae</taxon>
        <taxon>Streptomyces</taxon>
    </lineage>
</organism>
<reference evidence="2" key="1">
    <citation type="journal article" date="2014" name="Int. J. Syst. Evol. Microbiol.">
        <title>Complete genome sequence of Corynebacterium casei LMG S-19264T (=DSM 44701T), isolated from a smear-ripened cheese.</title>
        <authorList>
            <consortium name="US DOE Joint Genome Institute (JGI-PGF)"/>
            <person name="Walter F."/>
            <person name="Albersmeier A."/>
            <person name="Kalinowski J."/>
            <person name="Ruckert C."/>
        </authorList>
    </citation>
    <scope>NUCLEOTIDE SEQUENCE</scope>
    <source>
        <strain evidence="2">JCM 4790</strain>
    </source>
</reference>
<dbReference type="Proteomes" id="UP000619244">
    <property type="component" value="Unassembled WGS sequence"/>
</dbReference>
<gene>
    <name evidence="2" type="ORF">GCM10010358_73000</name>
</gene>
<evidence type="ECO:0000313" key="3">
    <source>
        <dbReference type="Proteomes" id="UP000619244"/>
    </source>
</evidence>